<comment type="subcellular location">
    <subcellularLocation>
        <location evidence="1">Endomembrane system</location>
        <topology evidence="1">Multi-pass membrane protein</topology>
    </subcellularLocation>
</comment>
<keyword evidence="8" id="KW-1185">Reference proteome</keyword>
<protein>
    <submittedName>
        <fullName evidence="7">DUF1232 domain-containing protein</fullName>
    </submittedName>
</protein>
<evidence type="ECO:0000259" key="6">
    <source>
        <dbReference type="Pfam" id="PF06803"/>
    </source>
</evidence>
<proteinExistence type="predicted"/>
<feature type="transmembrane region" description="Helical" evidence="5">
    <location>
        <begin position="36"/>
        <end position="53"/>
    </location>
</feature>
<evidence type="ECO:0000256" key="5">
    <source>
        <dbReference type="SAM" id="Phobius"/>
    </source>
</evidence>
<evidence type="ECO:0000256" key="1">
    <source>
        <dbReference type="ARBA" id="ARBA00004127"/>
    </source>
</evidence>
<reference evidence="7 8" key="1">
    <citation type="submission" date="2022-04" db="EMBL/GenBank/DDBJ databases">
        <title>Halobacillus sp. isolated from saltern.</title>
        <authorList>
            <person name="Won M."/>
            <person name="Lee C.-M."/>
            <person name="Woen H.-Y."/>
            <person name="Kwon S.-W."/>
        </authorList>
    </citation>
    <scope>NUCLEOTIDE SEQUENCE [LARGE SCALE GENOMIC DNA]</scope>
    <source>
        <strain evidence="7 8">SSBR10-3</strain>
    </source>
</reference>
<keyword evidence="2 5" id="KW-0812">Transmembrane</keyword>
<gene>
    <name evidence="7" type="ORF">MUN89_21610</name>
</gene>
<dbReference type="EMBL" id="CP095073">
    <property type="protein sequence ID" value="UOQ44387.1"/>
    <property type="molecule type" value="Genomic_DNA"/>
</dbReference>
<dbReference type="Proteomes" id="UP000831787">
    <property type="component" value="Chromosome"/>
</dbReference>
<keyword evidence="4 5" id="KW-0472">Membrane</keyword>
<dbReference type="InterPro" id="IPR016941">
    <property type="entry name" value="UCP029962"/>
</dbReference>
<feature type="domain" description="DUF1232" evidence="6">
    <location>
        <begin position="36"/>
        <end position="71"/>
    </location>
</feature>
<evidence type="ECO:0000256" key="3">
    <source>
        <dbReference type="ARBA" id="ARBA00022989"/>
    </source>
</evidence>
<dbReference type="Pfam" id="PF06803">
    <property type="entry name" value="DUF1232"/>
    <property type="match status" value="1"/>
</dbReference>
<keyword evidence="3 5" id="KW-1133">Transmembrane helix</keyword>
<evidence type="ECO:0000313" key="7">
    <source>
        <dbReference type="EMBL" id="UOQ44387.1"/>
    </source>
</evidence>
<evidence type="ECO:0000313" key="8">
    <source>
        <dbReference type="Proteomes" id="UP000831787"/>
    </source>
</evidence>
<evidence type="ECO:0000256" key="4">
    <source>
        <dbReference type="ARBA" id="ARBA00023136"/>
    </source>
</evidence>
<organism evidence="7 8">
    <name type="scientific">Halobacillus salinarum</name>
    <dbReference type="NCBI Taxonomy" id="2932257"/>
    <lineage>
        <taxon>Bacteria</taxon>
        <taxon>Bacillati</taxon>
        <taxon>Bacillota</taxon>
        <taxon>Bacilli</taxon>
        <taxon>Bacillales</taxon>
        <taxon>Bacillaceae</taxon>
        <taxon>Halobacillus</taxon>
    </lineage>
</organism>
<dbReference type="PIRSF" id="PIRSF029962">
    <property type="entry name" value="UCP029962"/>
    <property type="match status" value="1"/>
</dbReference>
<dbReference type="RefSeq" id="WP_244710305.1">
    <property type="nucleotide sequence ID" value="NZ_CP095073.1"/>
</dbReference>
<dbReference type="InterPro" id="IPR010652">
    <property type="entry name" value="DUF1232"/>
</dbReference>
<evidence type="ECO:0000256" key="2">
    <source>
        <dbReference type="ARBA" id="ARBA00022692"/>
    </source>
</evidence>
<name>A0ABY4ELD3_9BACI</name>
<accession>A0ABY4ELD3</accession>
<sequence>MIRLWKRIKFVFQIKKSIPFFIQFFRSEKVSRQKKWFSILLMGGYLLFPWDVIPDFLFALGLIDDLTVFTFVLQLLVKLAPESLKEEYRLDE</sequence>